<accession>A0A1G6GN27</accession>
<keyword evidence="4" id="KW-1133">Transmembrane helix</keyword>
<dbReference type="STRING" id="1577474.GA0111570_104133"/>
<evidence type="ECO:0000256" key="9">
    <source>
        <dbReference type="ARBA" id="ARBA00023303"/>
    </source>
</evidence>
<keyword evidence="6" id="KW-0472">Membrane</keyword>
<evidence type="ECO:0000256" key="1">
    <source>
        <dbReference type="ARBA" id="ARBA00004141"/>
    </source>
</evidence>
<name>A0A1G6GN27_9ACTN</name>
<dbReference type="GO" id="GO:0034707">
    <property type="term" value="C:chloride channel complex"/>
    <property type="evidence" value="ECO:0007669"/>
    <property type="project" value="UniProtKB-KW"/>
</dbReference>
<evidence type="ECO:0000256" key="10">
    <source>
        <dbReference type="SAM" id="MobiDB-lite"/>
    </source>
</evidence>
<evidence type="ECO:0000313" key="12">
    <source>
        <dbReference type="Proteomes" id="UP000199086"/>
    </source>
</evidence>
<dbReference type="InterPro" id="IPR050368">
    <property type="entry name" value="ClC-type_chloride_channel"/>
</dbReference>
<dbReference type="InterPro" id="IPR001807">
    <property type="entry name" value="ClC"/>
</dbReference>
<dbReference type="PANTHER" id="PTHR43427">
    <property type="entry name" value="CHLORIDE CHANNEL PROTEIN CLC-E"/>
    <property type="match status" value="1"/>
</dbReference>
<evidence type="ECO:0000256" key="5">
    <source>
        <dbReference type="ARBA" id="ARBA00023065"/>
    </source>
</evidence>
<evidence type="ECO:0000256" key="2">
    <source>
        <dbReference type="ARBA" id="ARBA00022448"/>
    </source>
</evidence>
<organism evidence="11 12">
    <name type="scientific">Raineyella antarctica</name>
    <dbReference type="NCBI Taxonomy" id="1577474"/>
    <lineage>
        <taxon>Bacteria</taxon>
        <taxon>Bacillati</taxon>
        <taxon>Actinomycetota</taxon>
        <taxon>Actinomycetes</taxon>
        <taxon>Propionibacteriales</taxon>
        <taxon>Propionibacteriaceae</taxon>
        <taxon>Raineyella</taxon>
    </lineage>
</organism>
<proteinExistence type="predicted"/>
<protein>
    <submittedName>
        <fullName evidence="11">H+/Cl-antiporter ClcA</fullName>
    </submittedName>
</protein>
<reference evidence="11 12" key="1">
    <citation type="submission" date="2016-06" db="EMBL/GenBank/DDBJ databases">
        <authorList>
            <person name="Olsen C.W."/>
            <person name="Carey S."/>
            <person name="Hinshaw L."/>
            <person name="Karasin A.I."/>
        </authorList>
    </citation>
    <scope>NUCLEOTIDE SEQUENCE [LARGE SCALE GENOMIC DNA]</scope>
    <source>
        <strain evidence="11 12">LZ-22</strain>
    </source>
</reference>
<dbReference type="Gene3D" id="1.10.3080.10">
    <property type="entry name" value="Clc chloride channel"/>
    <property type="match status" value="1"/>
</dbReference>
<keyword evidence="2" id="KW-0813">Transport</keyword>
<dbReference type="Pfam" id="PF00654">
    <property type="entry name" value="Voltage_CLC"/>
    <property type="match status" value="1"/>
</dbReference>
<dbReference type="AlphaFoldDB" id="A0A1G6GN27"/>
<keyword evidence="7" id="KW-0869">Chloride channel</keyword>
<keyword evidence="3" id="KW-0812">Transmembrane</keyword>
<dbReference type="OrthoDB" id="3261015at2"/>
<evidence type="ECO:0000313" key="11">
    <source>
        <dbReference type="EMBL" id="SDB83392.1"/>
    </source>
</evidence>
<dbReference type="InterPro" id="IPR014743">
    <property type="entry name" value="Cl-channel_core"/>
</dbReference>
<dbReference type="GO" id="GO:0005254">
    <property type="term" value="F:chloride channel activity"/>
    <property type="evidence" value="ECO:0007669"/>
    <property type="project" value="UniProtKB-KW"/>
</dbReference>
<dbReference type="SUPFAM" id="SSF81340">
    <property type="entry name" value="Clc chloride channel"/>
    <property type="match status" value="1"/>
</dbReference>
<evidence type="ECO:0000256" key="4">
    <source>
        <dbReference type="ARBA" id="ARBA00022989"/>
    </source>
</evidence>
<evidence type="ECO:0000256" key="8">
    <source>
        <dbReference type="ARBA" id="ARBA00023214"/>
    </source>
</evidence>
<feature type="region of interest" description="Disordered" evidence="10">
    <location>
        <begin position="1"/>
        <end position="26"/>
    </location>
</feature>
<dbReference type="Proteomes" id="UP000199086">
    <property type="component" value="Unassembled WGS sequence"/>
</dbReference>
<gene>
    <name evidence="11" type="ORF">GA0111570_104133</name>
</gene>
<keyword evidence="9" id="KW-0407">Ion channel</keyword>
<keyword evidence="12" id="KW-1185">Reference proteome</keyword>
<dbReference type="EMBL" id="FMYF01000004">
    <property type="protein sequence ID" value="SDB83392.1"/>
    <property type="molecule type" value="Genomic_DNA"/>
</dbReference>
<keyword evidence="8" id="KW-0868">Chloride</keyword>
<evidence type="ECO:0000256" key="7">
    <source>
        <dbReference type="ARBA" id="ARBA00023173"/>
    </source>
</evidence>
<dbReference type="PANTHER" id="PTHR43427:SF6">
    <property type="entry name" value="CHLORIDE CHANNEL PROTEIN CLC-E"/>
    <property type="match status" value="1"/>
</dbReference>
<sequence>MGVPAHAGVPEGALPHRRPAPFPSPGASVSETMAGVVRGCLRAVAVVLLGGLAAGVVGGGMVLLLHVVQALAYGAHGPHLIDEIIGASPLRRVLAPTIGGVLAGLGWWGLRRRGPMVTLEKAIGSAPDQTAPPGGGAPGPRSSLRVLPITLDAMLQILVVGSGASIGREGAPRQTAAVLADLVRRRLGVDEPFGRIVLAAAAGAGLAAVYNVPTAGALFALEVLLRTRAPRAVATAVAMSAIATVTAWPVVGREAVYAFAPAASPDLATLAWLLVAMPLAALLGHGFDTLRDGATRRRPSPGWRLPVMIGSAGTVVGALSILLPELPGNGKDIMQVAFAGQGGLLFLAVMVVLKPLATTLYIRAGAVGGLLTPALATGAALGAAASLLVQPSAGPADVALWALVGAAGVLAVTQRAPFFAAAMAWELTRPPLWTVPVLVAVAYGAVILDRTARQRVLSGGRRVLRR</sequence>
<comment type="subcellular location">
    <subcellularLocation>
        <location evidence="1">Membrane</location>
        <topology evidence="1">Multi-pass membrane protein</topology>
    </subcellularLocation>
</comment>
<evidence type="ECO:0000256" key="6">
    <source>
        <dbReference type="ARBA" id="ARBA00023136"/>
    </source>
</evidence>
<evidence type="ECO:0000256" key="3">
    <source>
        <dbReference type="ARBA" id="ARBA00022692"/>
    </source>
</evidence>
<dbReference type="PRINTS" id="PR00762">
    <property type="entry name" value="CLCHANNEL"/>
</dbReference>
<keyword evidence="5" id="KW-0406">Ion transport</keyword>